<gene>
    <name evidence="2" type="ORF">FY528_01285</name>
</gene>
<dbReference type="EMBL" id="VTHL01000001">
    <property type="protein sequence ID" value="TYZ14391.1"/>
    <property type="molecule type" value="Genomic_DNA"/>
</dbReference>
<proteinExistence type="predicted"/>
<keyword evidence="3" id="KW-1185">Reference proteome</keyword>
<dbReference type="Proteomes" id="UP000322791">
    <property type="component" value="Unassembled WGS sequence"/>
</dbReference>
<dbReference type="InterPro" id="IPR043472">
    <property type="entry name" value="Macro_dom-like"/>
</dbReference>
<feature type="domain" description="Microbial-type PARG catalytic" evidence="1">
    <location>
        <begin position="10"/>
        <end position="157"/>
    </location>
</feature>
<dbReference type="SUPFAM" id="SSF52949">
    <property type="entry name" value="Macro domain-like"/>
    <property type="match status" value="1"/>
</dbReference>
<dbReference type="RefSeq" id="WP_149069175.1">
    <property type="nucleotide sequence ID" value="NZ_VTHL01000001.1"/>
</dbReference>
<dbReference type="InterPro" id="IPR019261">
    <property type="entry name" value="PARG_cat_microbial"/>
</dbReference>
<accession>A0A5D6VE81</accession>
<protein>
    <submittedName>
        <fullName evidence="2">TIGR02452 family protein</fullName>
    </submittedName>
</protein>
<dbReference type="Pfam" id="PF10021">
    <property type="entry name" value="PARG_cat_microb"/>
    <property type="match status" value="1"/>
</dbReference>
<organism evidence="2 3">
    <name type="scientific">Hymenobacter lutimineralis</name>
    <dbReference type="NCBI Taxonomy" id="2606448"/>
    <lineage>
        <taxon>Bacteria</taxon>
        <taxon>Pseudomonadati</taxon>
        <taxon>Bacteroidota</taxon>
        <taxon>Cytophagia</taxon>
        <taxon>Cytophagales</taxon>
        <taxon>Hymenobacteraceae</taxon>
        <taxon>Hymenobacter</taxon>
    </lineage>
</organism>
<evidence type="ECO:0000259" key="1">
    <source>
        <dbReference type="Pfam" id="PF10021"/>
    </source>
</evidence>
<reference evidence="2 3" key="1">
    <citation type="submission" date="2019-08" db="EMBL/GenBank/DDBJ databases">
        <authorList>
            <person name="Seo M.-J."/>
        </authorList>
    </citation>
    <scope>NUCLEOTIDE SEQUENCE [LARGE SCALE GENOMIC DNA]</scope>
    <source>
        <strain evidence="2 3">KIGAM108</strain>
    </source>
</reference>
<dbReference type="AlphaFoldDB" id="A0A5D6VE81"/>
<comment type="caution">
    <text evidence="2">The sequence shown here is derived from an EMBL/GenBank/DDBJ whole genome shotgun (WGS) entry which is preliminary data.</text>
</comment>
<evidence type="ECO:0000313" key="3">
    <source>
        <dbReference type="Proteomes" id="UP000322791"/>
    </source>
</evidence>
<dbReference type="PIRSF" id="PIRSF014899">
    <property type="entry name" value="UCP014899"/>
    <property type="match status" value="1"/>
</dbReference>
<dbReference type="PANTHER" id="PTHR35596">
    <property type="entry name" value="DUF2263 DOMAIN-CONTAINING PROTEIN"/>
    <property type="match status" value="1"/>
</dbReference>
<dbReference type="InterPro" id="IPR012664">
    <property type="entry name" value="CHP02452"/>
</dbReference>
<evidence type="ECO:0000313" key="2">
    <source>
        <dbReference type="EMBL" id="TYZ14391.1"/>
    </source>
</evidence>
<dbReference type="Gene3D" id="3.40.220.10">
    <property type="entry name" value="Leucine Aminopeptidase, subunit E, domain 1"/>
    <property type="match status" value="1"/>
</dbReference>
<name>A0A5D6VE81_9BACT</name>
<sequence length="277" mass="30249">MNREQRQEIARQTLQALKQGSYKTATGTQVDIGSWQRTAEAESRLYRPEDAAALLAPKGSGTSAAKPAEVRVYNATTLAAASDLVSQYQRVACLNFASARNPGGGFLGGSQAQEESLARSTGLYPCIAQFSEMYQHNAHLNGLYSDYLIFSPGVPVLLTDEGEWLAEPYRIDIITAPAVNAGALRRNNPELLDQLVPTMQRRIRQVLAVAARNRCEALVLGAWGCGVFGNDPAQIAELFAEALAEPAVRNQFRRIDFAVFDPKLPYSTLHAFEQAFA</sequence>
<dbReference type="PANTHER" id="PTHR35596:SF1">
    <property type="entry name" value="MICROBIAL-TYPE PARG CATALYTIC DOMAIN-CONTAINING PROTEIN"/>
    <property type="match status" value="1"/>
</dbReference>
<dbReference type="NCBIfam" id="TIGR02452">
    <property type="entry name" value="TIGR02452 family protein"/>
    <property type="match status" value="1"/>
</dbReference>